<evidence type="ECO:0000313" key="13">
    <source>
        <dbReference type="EMBL" id="SNT15084.1"/>
    </source>
</evidence>
<evidence type="ECO:0000256" key="5">
    <source>
        <dbReference type="ARBA" id="ARBA00022989"/>
    </source>
</evidence>
<keyword evidence="3 10" id="KW-1003">Cell membrane</keyword>
<feature type="region of interest" description="Disordered" evidence="11">
    <location>
        <begin position="466"/>
        <end position="488"/>
    </location>
</feature>
<organism evidence="13 14">
    <name type="scientific">Actinomadura meyerae</name>
    <dbReference type="NCBI Taxonomy" id="240840"/>
    <lineage>
        <taxon>Bacteria</taxon>
        <taxon>Bacillati</taxon>
        <taxon>Actinomycetota</taxon>
        <taxon>Actinomycetes</taxon>
        <taxon>Streptosporangiales</taxon>
        <taxon>Thermomonosporaceae</taxon>
        <taxon>Actinomadura</taxon>
    </lineage>
</organism>
<evidence type="ECO:0000256" key="3">
    <source>
        <dbReference type="ARBA" id="ARBA00022475"/>
    </source>
</evidence>
<protein>
    <submittedName>
        <fullName evidence="13">Monovalent cation:H+ antiporter, CPA1 family</fullName>
    </submittedName>
</protein>
<feature type="transmembrane region" description="Helical" evidence="10">
    <location>
        <begin position="297"/>
        <end position="320"/>
    </location>
</feature>
<dbReference type="InterPro" id="IPR018422">
    <property type="entry name" value="Cation/H_exchanger_CPA1"/>
</dbReference>
<dbReference type="GO" id="GO:0005886">
    <property type="term" value="C:plasma membrane"/>
    <property type="evidence" value="ECO:0007669"/>
    <property type="project" value="UniProtKB-SubCell"/>
</dbReference>
<evidence type="ECO:0000256" key="9">
    <source>
        <dbReference type="ARBA" id="ARBA00023201"/>
    </source>
</evidence>
<keyword evidence="6 10" id="KW-0915">Sodium</keyword>
<evidence type="ECO:0000256" key="4">
    <source>
        <dbReference type="ARBA" id="ARBA00022692"/>
    </source>
</evidence>
<comment type="similarity">
    <text evidence="10">Belongs to the monovalent cation:proton antiporter 1 (CPA1) transporter (TC 2.A.36) family.</text>
</comment>
<evidence type="ECO:0000313" key="14">
    <source>
        <dbReference type="Proteomes" id="UP000198318"/>
    </source>
</evidence>
<keyword evidence="5 10" id="KW-1133">Transmembrane helix</keyword>
<feature type="transmembrane region" description="Helical" evidence="10">
    <location>
        <begin position="347"/>
        <end position="370"/>
    </location>
</feature>
<comment type="subcellular location">
    <subcellularLocation>
        <location evidence="1 10">Cell membrane</location>
        <topology evidence="1 10">Multi-pass membrane protein</topology>
    </subcellularLocation>
</comment>
<feature type="transmembrane region" description="Helical" evidence="10">
    <location>
        <begin position="87"/>
        <end position="108"/>
    </location>
</feature>
<proteinExistence type="inferred from homology"/>
<dbReference type="InterPro" id="IPR004705">
    <property type="entry name" value="Cation/H_exchanger_CPA1_bac"/>
</dbReference>
<keyword evidence="8 10" id="KW-0472">Membrane</keyword>
<dbReference type="NCBIfam" id="TIGR00831">
    <property type="entry name" value="a_cpa1"/>
    <property type="match status" value="1"/>
</dbReference>
<accession>A0A239KD93</accession>
<evidence type="ECO:0000256" key="6">
    <source>
        <dbReference type="ARBA" id="ARBA00023053"/>
    </source>
</evidence>
<evidence type="ECO:0000259" key="12">
    <source>
        <dbReference type="Pfam" id="PF00999"/>
    </source>
</evidence>
<dbReference type="Proteomes" id="UP000198318">
    <property type="component" value="Unassembled WGS sequence"/>
</dbReference>
<dbReference type="InterPro" id="IPR006153">
    <property type="entry name" value="Cation/H_exchanger_TM"/>
</dbReference>
<dbReference type="GO" id="GO:0015385">
    <property type="term" value="F:sodium:proton antiporter activity"/>
    <property type="evidence" value="ECO:0007669"/>
    <property type="project" value="InterPro"/>
</dbReference>
<keyword evidence="10" id="KW-0050">Antiport</keyword>
<feature type="transmembrane region" description="Helical" evidence="10">
    <location>
        <begin position="376"/>
        <end position="400"/>
    </location>
</feature>
<reference evidence="13 14" key="1">
    <citation type="submission" date="2017-06" db="EMBL/GenBank/DDBJ databases">
        <authorList>
            <person name="Kim H.J."/>
            <person name="Triplett B.A."/>
        </authorList>
    </citation>
    <scope>NUCLEOTIDE SEQUENCE [LARGE SCALE GENOMIC DNA]</scope>
    <source>
        <strain evidence="13 14">DSM 44715</strain>
    </source>
</reference>
<dbReference type="GO" id="GO:0015386">
    <property type="term" value="F:potassium:proton antiporter activity"/>
    <property type="evidence" value="ECO:0007669"/>
    <property type="project" value="TreeGrafter"/>
</dbReference>
<feature type="transmembrane region" description="Helical" evidence="10">
    <location>
        <begin position="6"/>
        <end position="23"/>
    </location>
</feature>
<dbReference type="Pfam" id="PF00999">
    <property type="entry name" value="Na_H_Exchanger"/>
    <property type="match status" value="1"/>
</dbReference>
<dbReference type="GO" id="GO:0098719">
    <property type="term" value="P:sodium ion import across plasma membrane"/>
    <property type="evidence" value="ECO:0007669"/>
    <property type="project" value="TreeGrafter"/>
</dbReference>
<evidence type="ECO:0000256" key="7">
    <source>
        <dbReference type="ARBA" id="ARBA00023065"/>
    </source>
</evidence>
<evidence type="ECO:0000256" key="1">
    <source>
        <dbReference type="ARBA" id="ARBA00004651"/>
    </source>
</evidence>
<dbReference type="EMBL" id="FZOR01000017">
    <property type="protein sequence ID" value="SNT15084.1"/>
    <property type="molecule type" value="Genomic_DNA"/>
</dbReference>
<dbReference type="RefSeq" id="WP_179271591.1">
    <property type="nucleotide sequence ID" value="NZ_FZOR01000017.1"/>
</dbReference>
<evidence type="ECO:0000256" key="2">
    <source>
        <dbReference type="ARBA" id="ARBA00022448"/>
    </source>
</evidence>
<keyword evidence="14" id="KW-1185">Reference proteome</keyword>
<dbReference type="PANTHER" id="PTHR10110">
    <property type="entry name" value="SODIUM/HYDROGEN EXCHANGER"/>
    <property type="match status" value="1"/>
</dbReference>
<evidence type="ECO:0000256" key="11">
    <source>
        <dbReference type="SAM" id="MobiDB-lite"/>
    </source>
</evidence>
<comment type="function">
    <text evidence="10">Na(+)/H(+) antiporter that extrudes sodium in exchange for external protons.</text>
</comment>
<keyword evidence="9 10" id="KW-0739">Sodium transport</keyword>
<feature type="transmembrane region" description="Helical" evidence="10">
    <location>
        <begin position="180"/>
        <end position="202"/>
    </location>
</feature>
<dbReference type="PANTHER" id="PTHR10110:SF86">
    <property type="entry name" value="SODIUM_HYDROGEN EXCHANGER 7"/>
    <property type="match status" value="1"/>
</dbReference>
<feature type="transmembrane region" description="Helical" evidence="10">
    <location>
        <begin position="32"/>
        <end position="51"/>
    </location>
</feature>
<feature type="transmembrane region" description="Helical" evidence="10">
    <location>
        <begin position="57"/>
        <end position="75"/>
    </location>
</feature>
<comment type="caution">
    <text evidence="10">Lacks conserved residue(s) required for the propagation of feature annotation.</text>
</comment>
<dbReference type="AlphaFoldDB" id="A0A239KD93"/>
<name>A0A239KD93_9ACTN</name>
<keyword evidence="2 10" id="KW-0813">Transport</keyword>
<dbReference type="Gene3D" id="6.10.140.1330">
    <property type="match status" value="1"/>
</dbReference>
<evidence type="ECO:0000256" key="10">
    <source>
        <dbReference type="RuleBase" id="RU366002"/>
    </source>
</evidence>
<evidence type="ECO:0000256" key="8">
    <source>
        <dbReference type="ARBA" id="ARBA00023136"/>
    </source>
</evidence>
<feature type="transmembrane region" description="Helical" evidence="10">
    <location>
        <begin position="266"/>
        <end position="285"/>
    </location>
</feature>
<feature type="domain" description="Cation/H+ exchanger transmembrane" evidence="12">
    <location>
        <begin position="15"/>
        <end position="401"/>
    </location>
</feature>
<dbReference type="GO" id="GO:0051453">
    <property type="term" value="P:regulation of intracellular pH"/>
    <property type="evidence" value="ECO:0007669"/>
    <property type="project" value="TreeGrafter"/>
</dbReference>
<sequence>MAEDRLFIVFLAVAVVVLLARALSERLRLPDAILLVLLGLAAGFVPALPGVVVPPELVLLGFLPPLLYHTAFFTAPREARADAVPIFTLAFGLTTVTTVAVAATVQALVPGAGWAVALAFGAAVSPTDPVAATAVLQRLGAPPRMVTILEGESLINDGAALTIFMLAVEALDGGFTAGHGLARVIQIVLGGVAYGFGVGFAVRWVRRWISDPVSQIIVSLVTPYIAFIPADHAGVSGVLATVTAGFYIGTRGDGVLQPGSRMVGTTFWRILTFLLESALFVLLGLEIREIVRGPGGWTWGMVAAATLAVSAVVIGVRVLWQLGNGPLARLLPGGPRSQAGLGVRERLVIGLAGMRGAISLAIALSLPAAMGDERGPLVLVAALVVLVTLVGQAPLLPVLLRRLGLVQPDRRREEAMLARKAGLEAALARLAELAEDDAVDEQTAEAFRQMLELRLERVHYLLDRRDGEAGAGGGEGGEGPPAGRRVRGELVRAQRRKLRALYRDGRIGAGTLREIGRELDFEDPTSRPRP</sequence>
<keyword evidence="4 10" id="KW-0812">Transmembrane</keyword>
<gene>
    <name evidence="13" type="ORF">SAMN05443665_101789</name>
</gene>
<feature type="compositionally biased region" description="Gly residues" evidence="11">
    <location>
        <begin position="469"/>
        <end position="480"/>
    </location>
</feature>
<keyword evidence="7 10" id="KW-0406">Ion transport</keyword>